<comment type="caution">
    <text evidence="2">The sequence shown here is derived from an EMBL/GenBank/DDBJ whole genome shotgun (WGS) entry which is preliminary data.</text>
</comment>
<gene>
    <name evidence="2" type="ORF">SO802_032119</name>
</gene>
<evidence type="ECO:0000256" key="1">
    <source>
        <dbReference type="SAM" id="MobiDB-lite"/>
    </source>
</evidence>
<dbReference type="PANTHER" id="PTHR31973">
    <property type="entry name" value="POLYPROTEIN, PUTATIVE-RELATED"/>
    <property type="match status" value="1"/>
</dbReference>
<evidence type="ECO:0008006" key="4">
    <source>
        <dbReference type="Google" id="ProtNLM"/>
    </source>
</evidence>
<accession>A0AAW2BP81</accession>
<evidence type="ECO:0000313" key="2">
    <source>
        <dbReference type="EMBL" id="KAK9987168.1"/>
    </source>
</evidence>
<protein>
    <recommendedName>
        <fullName evidence="4">MULE transposase domain-containing protein</fullName>
    </recommendedName>
</protein>
<proteinExistence type="predicted"/>
<dbReference type="PANTHER" id="PTHR31973:SF195">
    <property type="entry name" value="MUDR FAMILY TRANSPOSASE"/>
    <property type="match status" value="1"/>
</dbReference>
<reference evidence="2 3" key="1">
    <citation type="submission" date="2024-01" db="EMBL/GenBank/DDBJ databases">
        <title>A telomere-to-telomere, gap-free genome of sweet tea (Lithocarpus litseifolius).</title>
        <authorList>
            <person name="Zhou J."/>
        </authorList>
    </citation>
    <scope>NUCLEOTIDE SEQUENCE [LARGE SCALE GENOMIC DNA]</scope>
    <source>
        <strain evidence="2">Zhou-2022a</strain>
        <tissue evidence="2">Leaf</tissue>
    </source>
</reference>
<feature type="compositionally biased region" description="Polar residues" evidence="1">
    <location>
        <begin position="167"/>
        <end position="176"/>
    </location>
</feature>
<sequence>MCVVGKDPNDEYFPFAYAVVEAETKDTWTWFLNLLLADIGDGKKWVFISDQQKAHSTTIWARHMFKSDGRSDTVLNNMYESFNSIIVKFRSKPIITMAGRTKFEVKNGLESFIVDFEEKKCSCRKWDIIGILVRTRELFRFPLDGVKFFSPRGSWCGHEATKDGAQPGSNDDVTTSAPPPPIDNQSNPRSKRQKKRSAVTTGTLNATGNAKRFGYASFVWLCSQLHFVARECIVSNFETFLFFLIGRMEIMMMSSLLFLLLGFNNVANSLLDFSSPMKSPFLEGRIIVVANSFQIHVGGIA</sequence>
<evidence type="ECO:0000313" key="3">
    <source>
        <dbReference type="Proteomes" id="UP001459277"/>
    </source>
</evidence>
<dbReference type="Proteomes" id="UP001459277">
    <property type="component" value="Unassembled WGS sequence"/>
</dbReference>
<name>A0AAW2BP81_9ROSI</name>
<dbReference type="EMBL" id="JAZDWU010000011">
    <property type="protein sequence ID" value="KAK9987168.1"/>
    <property type="molecule type" value="Genomic_DNA"/>
</dbReference>
<organism evidence="2 3">
    <name type="scientific">Lithocarpus litseifolius</name>
    <dbReference type="NCBI Taxonomy" id="425828"/>
    <lineage>
        <taxon>Eukaryota</taxon>
        <taxon>Viridiplantae</taxon>
        <taxon>Streptophyta</taxon>
        <taxon>Embryophyta</taxon>
        <taxon>Tracheophyta</taxon>
        <taxon>Spermatophyta</taxon>
        <taxon>Magnoliopsida</taxon>
        <taxon>eudicotyledons</taxon>
        <taxon>Gunneridae</taxon>
        <taxon>Pentapetalae</taxon>
        <taxon>rosids</taxon>
        <taxon>fabids</taxon>
        <taxon>Fagales</taxon>
        <taxon>Fagaceae</taxon>
        <taxon>Lithocarpus</taxon>
    </lineage>
</organism>
<dbReference type="AlphaFoldDB" id="A0AAW2BP81"/>
<feature type="region of interest" description="Disordered" evidence="1">
    <location>
        <begin position="160"/>
        <end position="201"/>
    </location>
</feature>
<keyword evidence="3" id="KW-1185">Reference proteome</keyword>